<keyword evidence="3" id="KW-1185">Reference proteome</keyword>
<sequence length="102" mass="10451">MQMISTAEFVAILVAAAVTYGLRAGGLLLAGHLPQEGRLRRVMDALPGTIMVSLVAPSVAEAGLAGGLGAVLTALVAWKSKNVFLAMLAGMAVVALERNFMA</sequence>
<organism evidence="2 3">
    <name type="scientific">Desulfobaculum bizertense DSM 18034</name>
    <dbReference type="NCBI Taxonomy" id="1121442"/>
    <lineage>
        <taxon>Bacteria</taxon>
        <taxon>Pseudomonadati</taxon>
        <taxon>Thermodesulfobacteriota</taxon>
        <taxon>Desulfovibrionia</taxon>
        <taxon>Desulfovibrionales</taxon>
        <taxon>Desulfovibrionaceae</taxon>
        <taxon>Desulfobaculum</taxon>
    </lineage>
</organism>
<keyword evidence="1" id="KW-1133">Transmembrane helix</keyword>
<feature type="transmembrane region" description="Helical" evidence="1">
    <location>
        <begin position="54"/>
        <end position="76"/>
    </location>
</feature>
<gene>
    <name evidence="2" type="ORF">SAMN02745702_02260</name>
</gene>
<dbReference type="STRING" id="1121442.SAMN02745702_02260"/>
<evidence type="ECO:0000256" key="1">
    <source>
        <dbReference type="SAM" id="Phobius"/>
    </source>
</evidence>
<dbReference type="Proteomes" id="UP000189733">
    <property type="component" value="Unassembled WGS sequence"/>
</dbReference>
<dbReference type="Pfam" id="PF05437">
    <property type="entry name" value="AzlD"/>
    <property type="match status" value="1"/>
</dbReference>
<name>A0A1T4WIT2_9BACT</name>
<feature type="transmembrane region" description="Helical" evidence="1">
    <location>
        <begin position="83"/>
        <end position="101"/>
    </location>
</feature>
<keyword evidence="1" id="KW-0812">Transmembrane</keyword>
<reference evidence="2 3" key="1">
    <citation type="submission" date="2017-02" db="EMBL/GenBank/DDBJ databases">
        <authorList>
            <person name="Peterson S.W."/>
        </authorList>
    </citation>
    <scope>NUCLEOTIDE SEQUENCE [LARGE SCALE GENOMIC DNA]</scope>
    <source>
        <strain evidence="2 3">DSM 18034</strain>
    </source>
</reference>
<proteinExistence type="predicted"/>
<evidence type="ECO:0000313" key="2">
    <source>
        <dbReference type="EMBL" id="SKA76561.1"/>
    </source>
</evidence>
<keyword evidence="1" id="KW-0472">Membrane</keyword>
<protein>
    <submittedName>
        <fullName evidence="2">Uncharacterized membrane protein</fullName>
    </submittedName>
</protein>
<accession>A0A1T4WIT2</accession>
<dbReference type="RefSeq" id="WP_078685587.1">
    <property type="nucleotide sequence ID" value="NZ_FUYA01000007.1"/>
</dbReference>
<evidence type="ECO:0000313" key="3">
    <source>
        <dbReference type="Proteomes" id="UP000189733"/>
    </source>
</evidence>
<dbReference type="AlphaFoldDB" id="A0A1T4WIT2"/>
<dbReference type="InterPro" id="IPR008407">
    <property type="entry name" value="Brnchd-chn_aa_trnsp_AzlD"/>
</dbReference>
<dbReference type="EMBL" id="FUYA01000007">
    <property type="protein sequence ID" value="SKA76561.1"/>
    <property type="molecule type" value="Genomic_DNA"/>
</dbReference>